<proteinExistence type="predicted"/>
<reference evidence="3" key="1">
    <citation type="submission" date="2018-09" db="EMBL/GenBank/DDBJ databases">
        <title>Paracoccus onubensis nov. sp. a moderate halophilic bacterium isolated from Gruta de las Maravillas (Aracena, Spain).</title>
        <authorList>
            <person name="Jurado V."/>
            <person name="Gutierrez-Patricio S."/>
            <person name="Gonzalez-Pimentel J.L."/>
            <person name="Miller A.Z."/>
            <person name="Laiz L."/>
            <person name="Saiz-Jimenez C."/>
        </authorList>
    </citation>
    <scope>NUCLEOTIDE SEQUENCE [LARGE SCALE GENOMIC DNA]</scope>
    <source>
        <strain evidence="3">DSM 26381</strain>
    </source>
</reference>
<organism evidence="2 3">
    <name type="scientific">Paracoccus siganidrum</name>
    <dbReference type="NCBI Taxonomy" id="1276757"/>
    <lineage>
        <taxon>Bacteria</taxon>
        <taxon>Pseudomonadati</taxon>
        <taxon>Pseudomonadota</taxon>
        <taxon>Alphaproteobacteria</taxon>
        <taxon>Rhodobacterales</taxon>
        <taxon>Paracoccaceae</taxon>
        <taxon>Paracoccus</taxon>
    </lineage>
</organism>
<dbReference type="OrthoDB" id="9801588at2"/>
<gene>
    <name evidence="2" type="ORF">D3P05_12280</name>
</gene>
<evidence type="ECO:0000256" key="1">
    <source>
        <dbReference type="SAM" id="Phobius"/>
    </source>
</evidence>
<dbReference type="InterPro" id="IPR008621">
    <property type="entry name" value="Cbb3-typ_cyt_oxidase_comp"/>
</dbReference>
<dbReference type="Pfam" id="PF05545">
    <property type="entry name" value="FixQ"/>
    <property type="match status" value="1"/>
</dbReference>
<name>A0A419A609_9RHOB</name>
<keyword evidence="1" id="KW-1133">Transmembrane helix</keyword>
<evidence type="ECO:0000313" key="2">
    <source>
        <dbReference type="EMBL" id="RJL12795.1"/>
    </source>
</evidence>
<dbReference type="Proteomes" id="UP000283587">
    <property type="component" value="Unassembled WGS sequence"/>
</dbReference>
<protein>
    <submittedName>
        <fullName evidence="2">Cbb3-type cytochrome c oxidase subunit 3</fullName>
    </submittedName>
</protein>
<keyword evidence="1" id="KW-0472">Membrane</keyword>
<dbReference type="RefSeq" id="WP_119898458.1">
    <property type="nucleotide sequence ID" value="NZ_QNRC01000001.1"/>
</dbReference>
<dbReference type="EMBL" id="QZEW01000047">
    <property type="protein sequence ID" value="RJL12795.1"/>
    <property type="molecule type" value="Genomic_DNA"/>
</dbReference>
<dbReference type="CDD" id="cd01324">
    <property type="entry name" value="cbb3_Oxidase_CcoQ"/>
    <property type="match status" value="1"/>
</dbReference>
<evidence type="ECO:0000313" key="3">
    <source>
        <dbReference type="Proteomes" id="UP000283587"/>
    </source>
</evidence>
<accession>A0A419A609</accession>
<sequence>MELYSFLRQLADSWALLALTLFFVGMVGFVFRPGSRVAQKDAAESIFRHETRPATADEKESR</sequence>
<comment type="caution">
    <text evidence="2">The sequence shown here is derived from an EMBL/GenBank/DDBJ whole genome shotgun (WGS) entry which is preliminary data.</text>
</comment>
<keyword evidence="3" id="KW-1185">Reference proteome</keyword>
<dbReference type="AlphaFoldDB" id="A0A419A609"/>
<feature type="transmembrane region" description="Helical" evidence="1">
    <location>
        <begin position="13"/>
        <end position="31"/>
    </location>
</feature>
<keyword evidence="1" id="KW-0812">Transmembrane</keyword>